<sequence length="355" mass="37879">MSALPLLPDRSTSWAVLVAVGAYAQLPAMPEAVASLERLADHLGGPDGTFAPERVLRLVDPQSADEVLARIAPVAAAAEGALLFYYAGHGVTSTAGRLYFALPGTVDQPEQVARTSLSADAVFATMGRQGTHRVALLDCCYAGLALDDPYAADLHLLAAVDRGRRALLNSEARLTRFAEELLRLFGEGVPDGPEHLTLDLLHRHLAINLAQLPTPREPFYQAPIPVQRTVDTSGSLALARNPAHGTADTEAGLRARAAFAYRQFAVRHRRQPWHQPQATRLLRAVATDAARSLGAADPLTFQLRHAHARAVEVTEGRPPALALLVPLAAEAALALPADSPVLRMILATLAELQAP</sequence>
<gene>
    <name evidence="1" type="ORF">KCMC57_18660</name>
</gene>
<protein>
    <recommendedName>
        <fullName evidence="2">Caspase family protein</fullName>
    </recommendedName>
</protein>
<proteinExistence type="predicted"/>
<dbReference type="Gene3D" id="3.40.50.1460">
    <property type="match status" value="1"/>
</dbReference>
<evidence type="ECO:0000313" key="1">
    <source>
        <dbReference type="EMBL" id="BFP45498.1"/>
    </source>
</evidence>
<dbReference type="RefSeq" id="WP_407988003.1">
    <property type="nucleotide sequence ID" value="NZ_AP035881.2"/>
</dbReference>
<evidence type="ECO:0008006" key="2">
    <source>
        <dbReference type="Google" id="ProtNLM"/>
    </source>
</evidence>
<organism evidence="1">
    <name type="scientific">Kitasatospora sp. CMC57</name>
    <dbReference type="NCBI Taxonomy" id="3231513"/>
    <lineage>
        <taxon>Bacteria</taxon>
        <taxon>Bacillati</taxon>
        <taxon>Actinomycetota</taxon>
        <taxon>Actinomycetes</taxon>
        <taxon>Kitasatosporales</taxon>
        <taxon>Streptomycetaceae</taxon>
        <taxon>Kitasatospora</taxon>
    </lineage>
</organism>
<dbReference type="EMBL" id="AP035881">
    <property type="protein sequence ID" value="BFP45498.1"/>
    <property type="molecule type" value="Genomic_DNA"/>
</dbReference>
<dbReference type="NCBIfam" id="NF047832">
    <property type="entry name" value="caspase_w_EACC1"/>
    <property type="match status" value="1"/>
</dbReference>
<reference evidence="1" key="1">
    <citation type="submission" date="2024-07" db="EMBL/GenBank/DDBJ databases">
        <title>Complete genome sequences of cellulolytic bacteria, Kitasatospora sp. CMC57 and Streptomyces sp. CMC78, isolated from Japanese agricultural soil.</title>
        <authorList>
            <person name="Hashimoto T."/>
            <person name="Ito M."/>
            <person name="Iwamoto M."/>
            <person name="Fukahori D."/>
            <person name="Shoda T."/>
            <person name="Sakoda M."/>
            <person name="Morohoshi T."/>
            <person name="Mitsuboshi M."/>
            <person name="Nishizawa T."/>
        </authorList>
    </citation>
    <scope>NUCLEOTIDE SEQUENCE</scope>
    <source>
        <strain evidence="1">CMC57</strain>
    </source>
</reference>
<name>A0AB33K0Q2_9ACTN</name>
<accession>A0AB33K0Q2</accession>
<dbReference type="AlphaFoldDB" id="A0AB33K0Q2"/>